<dbReference type="EMBL" id="MBDO02000003">
    <property type="protein sequence ID" value="RLN69567.1"/>
    <property type="molecule type" value="Genomic_DNA"/>
</dbReference>
<evidence type="ECO:0000313" key="3">
    <source>
        <dbReference type="EMBL" id="RLN69567.1"/>
    </source>
</evidence>
<feature type="compositionally biased region" description="Acidic residues" evidence="1">
    <location>
        <begin position="86"/>
        <end position="105"/>
    </location>
</feature>
<feature type="compositionally biased region" description="Acidic residues" evidence="1">
    <location>
        <begin position="200"/>
        <end position="223"/>
    </location>
</feature>
<dbReference type="AlphaFoldDB" id="A0A3F2S4H8"/>
<proteinExistence type="predicted"/>
<protein>
    <submittedName>
        <fullName evidence="3">Uncharacterized protein</fullName>
    </submittedName>
</protein>
<name>A0A3F2S4H8_9STRA</name>
<feature type="compositionally biased region" description="Acidic residues" evidence="1">
    <location>
        <begin position="160"/>
        <end position="171"/>
    </location>
</feature>
<feature type="region of interest" description="Disordered" evidence="1">
    <location>
        <begin position="75"/>
        <end position="114"/>
    </location>
</feature>
<feature type="compositionally biased region" description="Basic and acidic residues" evidence="1">
    <location>
        <begin position="224"/>
        <end position="237"/>
    </location>
</feature>
<evidence type="ECO:0000256" key="1">
    <source>
        <dbReference type="SAM" id="MobiDB-lite"/>
    </source>
</evidence>
<dbReference type="Proteomes" id="UP000284657">
    <property type="component" value="Unassembled WGS sequence"/>
</dbReference>
<sequence length="237" mass="27217">MVVLLVTRLRDVEHQLWQAATAVKLHLKLLNASPRYHNDVAVAADQVQALVTSIEQVQNELQVSTTEMLSLAKKFDTKEDNHNDDIADSEETETEDDEEGVELEDYSQQKEEEKELPEAVKHVEQSAEEEKEKLTVDGTVEFLKTLPVGQETVDLTQDVDEDQETVEEEQEVTTMEEKKLVTQSSKRLNDEEIEVSQKNDDEENASIETEPVVDESKEEEEEREVSVEKEKKVFEWD</sequence>
<feature type="compositionally biased region" description="Basic and acidic residues" evidence="1">
    <location>
        <begin position="187"/>
        <end position="199"/>
    </location>
</feature>
<organism evidence="3 4">
    <name type="scientific">Phytophthora kernoviae</name>
    <dbReference type="NCBI Taxonomy" id="325452"/>
    <lineage>
        <taxon>Eukaryota</taxon>
        <taxon>Sar</taxon>
        <taxon>Stramenopiles</taxon>
        <taxon>Oomycota</taxon>
        <taxon>Peronosporomycetes</taxon>
        <taxon>Peronosporales</taxon>
        <taxon>Peronosporaceae</taxon>
        <taxon>Phytophthora</taxon>
    </lineage>
</organism>
<dbReference type="Proteomes" id="UP000277300">
    <property type="component" value="Unassembled WGS sequence"/>
</dbReference>
<evidence type="ECO:0000313" key="4">
    <source>
        <dbReference type="Proteomes" id="UP000277300"/>
    </source>
</evidence>
<comment type="caution">
    <text evidence="3">The sequence shown here is derived from an EMBL/GenBank/DDBJ whole genome shotgun (WGS) entry which is preliminary data.</text>
</comment>
<dbReference type="EMBL" id="MBAD02002107">
    <property type="protein sequence ID" value="RLN49716.1"/>
    <property type="molecule type" value="Genomic_DNA"/>
</dbReference>
<feature type="compositionally biased region" description="Basic and acidic residues" evidence="1">
    <location>
        <begin position="75"/>
        <end position="85"/>
    </location>
</feature>
<accession>A0A3F2S4H8</accession>
<evidence type="ECO:0000313" key="5">
    <source>
        <dbReference type="Proteomes" id="UP000284657"/>
    </source>
</evidence>
<dbReference type="OrthoDB" id="129945at2759"/>
<gene>
    <name evidence="2" type="ORF">BBJ29_004807</name>
    <name evidence="3" type="ORF">BBP00_00000211</name>
</gene>
<feature type="region of interest" description="Disordered" evidence="1">
    <location>
        <begin position="160"/>
        <end position="237"/>
    </location>
</feature>
<evidence type="ECO:0000313" key="2">
    <source>
        <dbReference type="EMBL" id="RLN49716.1"/>
    </source>
</evidence>
<reference evidence="4 5" key="1">
    <citation type="submission" date="2018-07" db="EMBL/GenBank/DDBJ databases">
        <title>Genome sequencing of oomycete isolates from Chile give support for New Zealand origin for Phytophthora kernoviae and make available the first Nothophytophthora sp. genome.</title>
        <authorList>
            <person name="Studholme D.J."/>
            <person name="Sanfuentes E."/>
            <person name="Panda P."/>
            <person name="Hill R."/>
            <person name="Sambles C."/>
            <person name="Grant M."/>
            <person name="Williams N.M."/>
            <person name="Mcdougal R.L."/>
        </authorList>
    </citation>
    <scope>NUCLEOTIDE SEQUENCE [LARGE SCALE GENOMIC DNA]</scope>
    <source>
        <strain evidence="3">Chile6</strain>
        <strain evidence="2">Chile7</strain>
    </source>
</reference>